<organism evidence="5 6">
    <name type="scientific">Aurantimonas manganoxydans (strain ATCC BAA-1229 / DSM 21871 / SI85-9A1)</name>
    <dbReference type="NCBI Taxonomy" id="287752"/>
    <lineage>
        <taxon>Bacteria</taxon>
        <taxon>Pseudomonadati</taxon>
        <taxon>Pseudomonadota</taxon>
        <taxon>Alphaproteobacteria</taxon>
        <taxon>Hyphomicrobiales</taxon>
        <taxon>Aurantimonadaceae</taxon>
        <taxon>Aurantimonas</taxon>
    </lineage>
</organism>
<evidence type="ECO:0000313" key="5">
    <source>
        <dbReference type="EMBL" id="EAS50567.1"/>
    </source>
</evidence>
<evidence type="ECO:0000256" key="3">
    <source>
        <dbReference type="SAM" id="SignalP"/>
    </source>
</evidence>
<gene>
    <name evidence="5" type="ORF">SI859A1_00687</name>
</gene>
<keyword evidence="5" id="KW-0449">Lipoprotein</keyword>
<evidence type="ECO:0000256" key="2">
    <source>
        <dbReference type="ARBA" id="ARBA00022729"/>
    </source>
</evidence>
<dbReference type="HOGENOM" id="CLU_061785_0_0_5"/>
<protein>
    <submittedName>
        <fullName evidence="5">Possible periplasmic lipoprotein</fullName>
    </submittedName>
</protein>
<sequence>MIASLSRRALVGLALLLAGATASHGQEDGPPEPSHATEAEKLAVVANAIDGFIRPGYAQFHDRAAAAASAMDALCSETGDAALQDARDRFAGLAASWSRIEFVRFGPVMDDNRLEKILFFPDRRGIALRQIQGILGGEDETATTQERLAGKSVAVQGLGALEFVLHGTDAETLATDRGGFRCIYGRAIARNLASIAGELDAAWSEDAGIAARLTAPDAADPAWRSAEDSLQEIVGIFIHGFEAIRDLRLRPAMGESAEAAKPNLFLFRRSELALASLRANFAGMKDLFAASKLAALLPAPQAYLKDSILFEFANAGRTLSELAPPLTEVAREADKRQGLTYLLIVTDSLQSQFAEQVSPILGLSAGFSALDGD</sequence>
<keyword evidence="6" id="KW-1185">Reference proteome</keyword>
<keyword evidence="2 3" id="KW-0732">Signal</keyword>
<evidence type="ECO:0000256" key="1">
    <source>
        <dbReference type="ARBA" id="ARBA00004196"/>
    </source>
</evidence>
<dbReference type="CDD" id="cd14659">
    <property type="entry name" value="Imelysin-like_IPPA"/>
    <property type="match status" value="1"/>
</dbReference>
<dbReference type="InterPro" id="IPR006311">
    <property type="entry name" value="TAT_signal"/>
</dbReference>
<dbReference type="PROSITE" id="PS51318">
    <property type="entry name" value="TAT"/>
    <property type="match status" value="1"/>
</dbReference>
<name>Q1YKF6_AURMS</name>
<dbReference type="Pfam" id="PF09375">
    <property type="entry name" value="Peptidase_M75"/>
    <property type="match status" value="1"/>
</dbReference>
<dbReference type="AlphaFoldDB" id="Q1YKF6"/>
<dbReference type="RefSeq" id="WP_009208562.1">
    <property type="nucleotide sequence ID" value="NZ_BBWP01000013.1"/>
</dbReference>
<proteinExistence type="predicted"/>
<dbReference type="InterPro" id="IPR018976">
    <property type="entry name" value="Imelysin-like"/>
</dbReference>
<dbReference type="EMBL" id="AAPJ01000002">
    <property type="protein sequence ID" value="EAS50567.1"/>
    <property type="molecule type" value="Genomic_DNA"/>
</dbReference>
<dbReference type="Proteomes" id="UP000000321">
    <property type="component" value="Unassembled WGS sequence"/>
</dbReference>
<reference evidence="5 6" key="1">
    <citation type="journal article" date="2008" name="Appl. Environ. Microbiol.">
        <title>Genomic insights into Mn(II) oxidation by the marine alphaproteobacterium Aurantimonas sp. strain SI85-9A1.</title>
        <authorList>
            <person name="Dick G.J."/>
            <person name="Podell S."/>
            <person name="Johnson H.A."/>
            <person name="Rivera-Espinoza Y."/>
            <person name="Bernier-Latmani R."/>
            <person name="McCarthy J.K."/>
            <person name="Torpey J.W."/>
            <person name="Clement B.G."/>
            <person name="Gaasterland T."/>
            <person name="Tebo B.M."/>
        </authorList>
    </citation>
    <scope>NUCLEOTIDE SEQUENCE [LARGE SCALE GENOMIC DNA]</scope>
    <source>
        <strain evidence="5 6">SI85-9A1</strain>
    </source>
</reference>
<feature type="chain" id="PRO_5004198024" evidence="3">
    <location>
        <begin position="26"/>
        <end position="373"/>
    </location>
</feature>
<dbReference type="OrthoDB" id="5729110at2"/>
<dbReference type="GO" id="GO:0030313">
    <property type="term" value="C:cell envelope"/>
    <property type="evidence" value="ECO:0007669"/>
    <property type="project" value="UniProtKB-SubCell"/>
</dbReference>
<feature type="domain" description="Imelysin-like" evidence="4">
    <location>
        <begin position="53"/>
        <end position="341"/>
    </location>
</feature>
<comment type="caution">
    <text evidence="5">The sequence shown here is derived from an EMBL/GenBank/DDBJ whole genome shotgun (WGS) entry which is preliminary data.</text>
</comment>
<comment type="subcellular location">
    <subcellularLocation>
        <location evidence="1">Cell envelope</location>
    </subcellularLocation>
</comment>
<dbReference type="InterPro" id="IPR038352">
    <property type="entry name" value="Imelysin_sf"/>
</dbReference>
<evidence type="ECO:0000259" key="4">
    <source>
        <dbReference type="Pfam" id="PF09375"/>
    </source>
</evidence>
<feature type="signal peptide" evidence="3">
    <location>
        <begin position="1"/>
        <end position="25"/>
    </location>
</feature>
<dbReference type="InterPro" id="IPR034984">
    <property type="entry name" value="Imelysin-like_IPPA"/>
</dbReference>
<evidence type="ECO:0000313" key="6">
    <source>
        <dbReference type="Proteomes" id="UP000000321"/>
    </source>
</evidence>
<accession>Q1YKF6</accession>
<dbReference type="Gene3D" id="1.20.1420.20">
    <property type="entry name" value="M75 peptidase, HXXE motif"/>
    <property type="match status" value="1"/>
</dbReference>
<dbReference type="BioCyc" id="AURANTIMONAS:SI859A1_00687-MONOMER"/>